<comment type="caution">
    <text evidence="7">The sequence shown here is derived from an EMBL/GenBank/DDBJ whole genome shotgun (WGS) entry which is preliminary data.</text>
</comment>
<dbReference type="OrthoDB" id="198497at2157"/>
<dbReference type="SUPFAM" id="SSF56349">
    <property type="entry name" value="DNA breaking-rejoining enzymes"/>
    <property type="match status" value="1"/>
</dbReference>
<feature type="region of interest" description="Disordered" evidence="5">
    <location>
        <begin position="314"/>
        <end position="336"/>
    </location>
</feature>
<organism evidence="7 8">
    <name type="scientific">Halorubrum salipaludis</name>
    <dbReference type="NCBI Taxonomy" id="2032630"/>
    <lineage>
        <taxon>Archaea</taxon>
        <taxon>Methanobacteriati</taxon>
        <taxon>Methanobacteriota</taxon>
        <taxon>Stenosarchaea group</taxon>
        <taxon>Halobacteria</taxon>
        <taxon>Halobacteriales</taxon>
        <taxon>Haloferacaceae</taxon>
        <taxon>Halorubrum</taxon>
    </lineage>
</organism>
<dbReference type="PANTHER" id="PTHR30349:SF41">
    <property type="entry name" value="INTEGRASE_RECOMBINASE PROTEIN MJ0367-RELATED"/>
    <property type="match status" value="1"/>
</dbReference>
<evidence type="ECO:0000256" key="2">
    <source>
        <dbReference type="ARBA" id="ARBA00023125"/>
    </source>
</evidence>
<name>A0A2A2F2C7_9EURY</name>
<dbReference type="GO" id="GO:0006310">
    <property type="term" value="P:DNA recombination"/>
    <property type="evidence" value="ECO:0007669"/>
    <property type="project" value="UniProtKB-KW"/>
</dbReference>
<evidence type="ECO:0000256" key="5">
    <source>
        <dbReference type="SAM" id="MobiDB-lite"/>
    </source>
</evidence>
<dbReference type="InterPro" id="IPR013762">
    <property type="entry name" value="Integrase-like_cat_sf"/>
</dbReference>
<dbReference type="GO" id="GO:0003677">
    <property type="term" value="F:DNA binding"/>
    <property type="evidence" value="ECO:0007669"/>
    <property type="project" value="UniProtKB-UniRule"/>
</dbReference>
<evidence type="ECO:0000259" key="6">
    <source>
        <dbReference type="PROSITE" id="PS51900"/>
    </source>
</evidence>
<dbReference type="Pfam" id="PF02899">
    <property type="entry name" value="Phage_int_SAM_1"/>
    <property type="match status" value="1"/>
</dbReference>
<gene>
    <name evidence="7" type="ORF">CK500_16325</name>
</gene>
<dbReference type="PROSITE" id="PS51900">
    <property type="entry name" value="CB"/>
    <property type="match status" value="1"/>
</dbReference>
<dbReference type="PANTHER" id="PTHR30349">
    <property type="entry name" value="PHAGE INTEGRASE-RELATED"/>
    <property type="match status" value="1"/>
</dbReference>
<dbReference type="InterPro" id="IPR010998">
    <property type="entry name" value="Integrase_recombinase_N"/>
</dbReference>
<keyword evidence="8" id="KW-1185">Reference proteome</keyword>
<accession>A0A2A2F2C7</accession>
<dbReference type="InterPro" id="IPR004107">
    <property type="entry name" value="Integrase_SAM-like_N"/>
</dbReference>
<dbReference type="GO" id="GO:0015074">
    <property type="term" value="P:DNA integration"/>
    <property type="evidence" value="ECO:0007669"/>
    <property type="project" value="UniProtKB-KW"/>
</dbReference>
<keyword evidence="2 4" id="KW-0238">DNA-binding</keyword>
<keyword evidence="1" id="KW-0229">DNA integration</keyword>
<dbReference type="Gene3D" id="1.10.150.130">
    <property type="match status" value="1"/>
</dbReference>
<feature type="domain" description="Core-binding (CB)" evidence="6">
    <location>
        <begin position="5"/>
        <end position="90"/>
    </location>
</feature>
<dbReference type="RefSeq" id="WP_095638246.1">
    <property type="nucleotide sequence ID" value="NZ_NSKC01000017.1"/>
</dbReference>
<evidence type="ECO:0000256" key="4">
    <source>
        <dbReference type="PROSITE-ProRule" id="PRU01248"/>
    </source>
</evidence>
<dbReference type="CDD" id="cd00397">
    <property type="entry name" value="DNA_BRE_C"/>
    <property type="match status" value="1"/>
</dbReference>
<sequence length="336" mass="39279">MPHSMPPEEAVERYLAERKPEVSSSTLRNHRYALKRFLEWTDEAGVEDISKLNGFHIHDFKMYRRETSDVNEVTLRNNLSVIRVFTRWLESMEAIEGDIADKIQIPNPDEDARDEKIERETAHNILEYLTKYEYASLRHVLFALLWDTGFRLGTVRALDLEDYHSEEQYVEVKHRPDEDTPLKNKGEAEREVNLHDWVCEAIDDYIEINRPDVEDDYGRKPLITTQHGRPAGTNLRQNINALTRPCHYTNECPHDREIDECEAAGGYNQAQRCPSSVPPHTIRRSAITAWLNDGFAKELLSGRMNVRPSTLDKHYDARTESEKRELRREAFDMNEE</sequence>
<dbReference type="InterPro" id="IPR050090">
    <property type="entry name" value="Tyrosine_recombinase_XerCD"/>
</dbReference>
<keyword evidence="3" id="KW-0233">DNA recombination</keyword>
<dbReference type="Gene3D" id="1.10.443.10">
    <property type="entry name" value="Intergrase catalytic core"/>
    <property type="match status" value="1"/>
</dbReference>
<dbReference type="InterPro" id="IPR011010">
    <property type="entry name" value="DNA_brk_join_enz"/>
</dbReference>
<dbReference type="InterPro" id="IPR044068">
    <property type="entry name" value="CB"/>
</dbReference>
<dbReference type="EMBL" id="NSKC01000017">
    <property type="protein sequence ID" value="PAU78799.1"/>
    <property type="molecule type" value="Genomic_DNA"/>
</dbReference>
<protein>
    <submittedName>
        <fullName evidence="7">Integrase</fullName>
    </submittedName>
</protein>
<reference evidence="7 8" key="1">
    <citation type="submission" date="2017-08" db="EMBL/GenBank/DDBJ databases">
        <title>The strain WRN001 was isolated from Binhai saline alkaline soil, Tianjin, China.</title>
        <authorList>
            <person name="Liu D."/>
            <person name="Zhang G."/>
        </authorList>
    </citation>
    <scope>NUCLEOTIDE SEQUENCE [LARGE SCALE GENOMIC DNA]</scope>
    <source>
        <strain evidence="7 8">WN019</strain>
    </source>
</reference>
<evidence type="ECO:0000313" key="8">
    <source>
        <dbReference type="Proteomes" id="UP000218083"/>
    </source>
</evidence>
<evidence type="ECO:0000313" key="7">
    <source>
        <dbReference type="EMBL" id="PAU78799.1"/>
    </source>
</evidence>
<evidence type="ECO:0000256" key="3">
    <source>
        <dbReference type="ARBA" id="ARBA00023172"/>
    </source>
</evidence>
<evidence type="ECO:0000256" key="1">
    <source>
        <dbReference type="ARBA" id="ARBA00022908"/>
    </source>
</evidence>
<dbReference type="AlphaFoldDB" id="A0A2A2F2C7"/>
<proteinExistence type="predicted"/>
<dbReference type="Proteomes" id="UP000218083">
    <property type="component" value="Unassembled WGS sequence"/>
</dbReference>